<dbReference type="Pfam" id="PF00583">
    <property type="entry name" value="Acetyltransf_1"/>
    <property type="match status" value="1"/>
</dbReference>
<gene>
    <name evidence="3" type="ORF">LWI29_025266</name>
</gene>
<accession>A0AA39SAA9</accession>
<dbReference type="GO" id="GO:0016747">
    <property type="term" value="F:acyltransferase activity, transferring groups other than amino-acyl groups"/>
    <property type="evidence" value="ECO:0007669"/>
    <property type="project" value="InterPro"/>
</dbReference>
<reference evidence="3" key="2">
    <citation type="submission" date="2023-06" db="EMBL/GenBank/DDBJ databases">
        <authorList>
            <person name="Swenson N.G."/>
            <person name="Wegrzyn J.L."/>
            <person name="Mcevoy S.L."/>
        </authorList>
    </citation>
    <scope>NUCLEOTIDE SEQUENCE</scope>
    <source>
        <strain evidence="3">NS2018</strain>
        <tissue evidence="3">Leaf</tissue>
    </source>
</reference>
<feature type="region of interest" description="Disordered" evidence="1">
    <location>
        <begin position="184"/>
        <end position="274"/>
    </location>
</feature>
<dbReference type="Proteomes" id="UP001168877">
    <property type="component" value="Unassembled WGS sequence"/>
</dbReference>
<dbReference type="SUPFAM" id="SSF55729">
    <property type="entry name" value="Acyl-CoA N-acyltransferases (Nat)"/>
    <property type="match status" value="1"/>
</dbReference>
<dbReference type="Pfam" id="PF10551">
    <property type="entry name" value="MULE"/>
    <property type="match status" value="1"/>
</dbReference>
<dbReference type="InterPro" id="IPR000182">
    <property type="entry name" value="GNAT_dom"/>
</dbReference>
<feature type="compositionally biased region" description="Basic and acidic residues" evidence="1">
    <location>
        <begin position="243"/>
        <end position="265"/>
    </location>
</feature>
<protein>
    <recommendedName>
        <fullName evidence="2">N-acetyltransferase domain-containing protein</fullName>
    </recommendedName>
</protein>
<dbReference type="AlphaFoldDB" id="A0AA39SAA9"/>
<sequence length="681" mass="76872">MTTEANGSQHLNFIKADCNNFIVRKRDEFLKEGDAQCLLEYFKQKQIIDKSFFYAIRTNNENEICGCFFCDGKLRRDYALFGDAICFDTTFKTNNYYMVCAPIVGVNNHGQSLLFGCDLLDGETTEAYMEALESKMDSSSMVQYSELSHIAQRIIVKGARNDQSYTFVKSKLLKLEKKVESLKNSEQRHAGTNDDINSHNHENDDGENMRLCDPKIQKSVGRGKGRMKNALEAKHSNKKVSSKRKDCEEPTPHVDVLQKKSHGDKGSSGQANQNNMSTHYFDIFQLIPGGQGILYQNPPSTYYVNGFPTVPMGEGNIPQQNHPYTYYPNGFPNVPVGQRIPYHPLGYQIEHPSTYHYSYSQTLSGISSNRNYHPTHTSASSKHLTFQRDRDLSANPNHRFLNKSPWNTRLAKVKEASLKVFIELSCAVTQSTSPSSLLVLSLVNGPLIMELRSFGRTTMLGNGTRTFLFWGKGNQKKAQLNASSPASKKSLHFIYKNFLDSVNHFIEQTTDYYSLPILSLCLISRPSSTAAAAAAETLFYQFLKVTSKLGRELRPHRKGCRAVTHPMKKTKRFQELSSYGDDHLVCVIEDHRSGKIVATGSMFIEKKFLRNCGKVGHIEDVVVDASARGMHLGKKVIGFLTDHAQAVGCYKVILDCSLNNKEFYEKCGFVQKEIQMTMYFV</sequence>
<dbReference type="EMBL" id="JAUESC010000383">
    <property type="protein sequence ID" value="KAK0585239.1"/>
    <property type="molecule type" value="Genomic_DNA"/>
</dbReference>
<dbReference type="CDD" id="cd04301">
    <property type="entry name" value="NAT_SF"/>
    <property type="match status" value="1"/>
</dbReference>
<evidence type="ECO:0000313" key="3">
    <source>
        <dbReference type="EMBL" id="KAK0585239.1"/>
    </source>
</evidence>
<comment type="caution">
    <text evidence="3">The sequence shown here is derived from an EMBL/GenBank/DDBJ whole genome shotgun (WGS) entry which is preliminary data.</text>
</comment>
<dbReference type="InterPro" id="IPR016181">
    <property type="entry name" value="Acyl_CoA_acyltransferase"/>
</dbReference>
<evidence type="ECO:0000313" key="4">
    <source>
        <dbReference type="Proteomes" id="UP001168877"/>
    </source>
</evidence>
<dbReference type="InterPro" id="IPR018289">
    <property type="entry name" value="MULE_transposase_dom"/>
</dbReference>
<keyword evidence="4" id="KW-1185">Reference proteome</keyword>
<name>A0AA39SAA9_ACESA</name>
<feature type="compositionally biased region" description="Basic and acidic residues" evidence="1">
    <location>
        <begin position="184"/>
        <end position="216"/>
    </location>
</feature>
<dbReference type="PROSITE" id="PS51186">
    <property type="entry name" value="GNAT"/>
    <property type="match status" value="1"/>
</dbReference>
<evidence type="ECO:0000256" key="1">
    <source>
        <dbReference type="SAM" id="MobiDB-lite"/>
    </source>
</evidence>
<organism evidence="3 4">
    <name type="scientific">Acer saccharum</name>
    <name type="common">Sugar maple</name>
    <dbReference type="NCBI Taxonomy" id="4024"/>
    <lineage>
        <taxon>Eukaryota</taxon>
        <taxon>Viridiplantae</taxon>
        <taxon>Streptophyta</taxon>
        <taxon>Embryophyta</taxon>
        <taxon>Tracheophyta</taxon>
        <taxon>Spermatophyta</taxon>
        <taxon>Magnoliopsida</taxon>
        <taxon>eudicotyledons</taxon>
        <taxon>Gunneridae</taxon>
        <taxon>Pentapetalae</taxon>
        <taxon>rosids</taxon>
        <taxon>malvids</taxon>
        <taxon>Sapindales</taxon>
        <taxon>Sapindaceae</taxon>
        <taxon>Hippocastanoideae</taxon>
        <taxon>Acereae</taxon>
        <taxon>Acer</taxon>
    </lineage>
</organism>
<dbReference type="Gene3D" id="3.40.630.30">
    <property type="match status" value="1"/>
</dbReference>
<evidence type="ECO:0000259" key="2">
    <source>
        <dbReference type="PROSITE" id="PS51186"/>
    </source>
</evidence>
<dbReference type="PANTHER" id="PTHR47718">
    <property type="entry name" value="OS01G0519700 PROTEIN"/>
    <property type="match status" value="1"/>
</dbReference>
<proteinExistence type="predicted"/>
<reference evidence="3" key="1">
    <citation type="journal article" date="2022" name="Plant J.">
        <title>Strategies of tolerance reflected in two North American maple genomes.</title>
        <authorList>
            <person name="McEvoy S.L."/>
            <person name="Sezen U.U."/>
            <person name="Trouern-Trend A."/>
            <person name="McMahon S.M."/>
            <person name="Schaberg P.G."/>
            <person name="Yang J."/>
            <person name="Wegrzyn J.L."/>
            <person name="Swenson N.G."/>
        </authorList>
    </citation>
    <scope>NUCLEOTIDE SEQUENCE</scope>
    <source>
        <strain evidence="3">NS2018</strain>
    </source>
</reference>
<feature type="domain" description="N-acetyltransferase" evidence="2">
    <location>
        <begin position="544"/>
        <end position="681"/>
    </location>
</feature>